<dbReference type="Pfam" id="PF01764">
    <property type="entry name" value="Lipase_3"/>
    <property type="match status" value="1"/>
</dbReference>
<evidence type="ECO:0000259" key="4">
    <source>
        <dbReference type="Pfam" id="PF03893"/>
    </source>
</evidence>
<dbReference type="GO" id="GO:0016787">
    <property type="term" value="F:hydrolase activity"/>
    <property type="evidence" value="ECO:0007669"/>
    <property type="project" value="UniProtKB-KW"/>
</dbReference>
<accession>A0A6N2MG15</accession>
<dbReference type="PANTHER" id="PTHR46398">
    <property type="entry name" value="ALPHA/BETA-HYDROLASES SUPERFAMILY PROTEIN"/>
    <property type="match status" value="1"/>
</dbReference>
<dbReference type="SUPFAM" id="SSF53474">
    <property type="entry name" value="alpha/beta-Hydrolases"/>
    <property type="match status" value="1"/>
</dbReference>
<sequence length="516" mass="58299">MNGYLLAIIAGARKDGLLEPPPPLLLSAAGGSAAGWRREYEDMSQRQSDRWKEKKPKYSLYKEMASMSILCGLPILECVYCLGCARWLWKKCLYSAGHESENWGLATAEEFEPVPRLCRLILSVYEDDLRDPLWAPPGGYGIDPDWVVVKRTYEDTGGCAAPYMIYLDHDNADVVLVIRGLNLAKESDYAVLLDNKLGQTTFDGGYVHNGLLKAAKWVFDTECELLRDLVEMNPDYRLTFAGHSLGAGIVSLIVMYAVQNLDRLGNIERKRIRCFAMAPARCVSLNLAVRYADVINSIVLQDDFLPRTTTALEDVFKSIFCLPCLLCLMCVKDTCTLEEKMLKDPTRLYAPGRLYHIVERKPFRIGRFPPVVRTAVPVDGRFEHLVLSCNATSDHAIIWLERESQRALDLMLEKDRILEIPAQQRMQRQESIAREHSEEYEAALRRAVALEIPRAAPSPSYGTFAEVGKGESSGSSGGTRSPLLSFKRMRERWDDFIERLFDVDESGRMVFKKSST</sequence>
<feature type="domain" description="Fungal lipase-type" evidence="3">
    <location>
        <begin position="175"/>
        <end position="310"/>
    </location>
</feature>
<feature type="compositionally biased region" description="Low complexity" evidence="2">
    <location>
        <begin position="470"/>
        <end position="481"/>
    </location>
</feature>
<evidence type="ECO:0000313" key="5">
    <source>
        <dbReference type="EMBL" id="VFU51820.1"/>
    </source>
</evidence>
<feature type="region of interest" description="Disordered" evidence="2">
    <location>
        <begin position="461"/>
        <end position="482"/>
    </location>
</feature>
<name>A0A6N2MG15_SALVM</name>
<dbReference type="PANTHER" id="PTHR46398:SF5">
    <property type="entry name" value="ALPHA_BETA-HYDROLASES SUPERFAMILY PROTEIN"/>
    <property type="match status" value="1"/>
</dbReference>
<dbReference type="Pfam" id="PF03893">
    <property type="entry name" value="Lipase3_N"/>
    <property type="match status" value="1"/>
</dbReference>
<proteinExistence type="predicted"/>
<evidence type="ECO:0000259" key="3">
    <source>
        <dbReference type="Pfam" id="PF01764"/>
    </source>
</evidence>
<dbReference type="AlphaFoldDB" id="A0A6N2MG15"/>
<gene>
    <name evidence="5" type="ORF">SVIM_LOCUS351920</name>
</gene>
<dbReference type="Gene3D" id="3.40.50.1820">
    <property type="entry name" value="alpha/beta hydrolase"/>
    <property type="match status" value="1"/>
</dbReference>
<dbReference type="InterPro" id="IPR005592">
    <property type="entry name" value="Mono/diacylglycerol_lipase_N"/>
</dbReference>
<organism evidence="5">
    <name type="scientific">Salix viminalis</name>
    <name type="common">Common osier</name>
    <name type="synonym">Basket willow</name>
    <dbReference type="NCBI Taxonomy" id="40686"/>
    <lineage>
        <taxon>Eukaryota</taxon>
        <taxon>Viridiplantae</taxon>
        <taxon>Streptophyta</taxon>
        <taxon>Embryophyta</taxon>
        <taxon>Tracheophyta</taxon>
        <taxon>Spermatophyta</taxon>
        <taxon>Magnoliopsida</taxon>
        <taxon>eudicotyledons</taxon>
        <taxon>Gunneridae</taxon>
        <taxon>Pentapetalae</taxon>
        <taxon>rosids</taxon>
        <taxon>fabids</taxon>
        <taxon>Malpighiales</taxon>
        <taxon>Salicaceae</taxon>
        <taxon>Saliceae</taxon>
        <taxon>Salix</taxon>
    </lineage>
</organism>
<dbReference type="EMBL" id="CAADRP010001774">
    <property type="protein sequence ID" value="VFU51820.1"/>
    <property type="molecule type" value="Genomic_DNA"/>
</dbReference>
<dbReference type="InterPro" id="IPR002921">
    <property type="entry name" value="Fungal_lipase-type"/>
</dbReference>
<dbReference type="GO" id="GO:0016042">
    <property type="term" value="P:lipid catabolic process"/>
    <property type="evidence" value="ECO:0007669"/>
    <property type="project" value="InterPro"/>
</dbReference>
<evidence type="ECO:0000256" key="2">
    <source>
        <dbReference type="SAM" id="MobiDB-lite"/>
    </source>
</evidence>
<reference evidence="5" key="1">
    <citation type="submission" date="2019-03" db="EMBL/GenBank/DDBJ databases">
        <authorList>
            <person name="Mank J."/>
            <person name="Almeida P."/>
        </authorList>
    </citation>
    <scope>NUCLEOTIDE SEQUENCE</scope>
    <source>
        <strain evidence="5">78183</strain>
    </source>
</reference>
<dbReference type="CDD" id="cd00519">
    <property type="entry name" value="Lipase_3"/>
    <property type="match status" value="1"/>
</dbReference>
<feature type="domain" description="Mono-/di-acylglycerol lipase N-terminal" evidence="4">
    <location>
        <begin position="76"/>
        <end position="141"/>
    </location>
</feature>
<evidence type="ECO:0000256" key="1">
    <source>
        <dbReference type="ARBA" id="ARBA00022801"/>
    </source>
</evidence>
<evidence type="ECO:0008006" key="6">
    <source>
        <dbReference type="Google" id="ProtNLM"/>
    </source>
</evidence>
<protein>
    <recommendedName>
        <fullName evidence="6">Fungal lipase-like domain-containing protein</fullName>
    </recommendedName>
</protein>
<keyword evidence="1" id="KW-0378">Hydrolase</keyword>
<dbReference type="InterPro" id="IPR029058">
    <property type="entry name" value="AB_hydrolase_fold"/>
</dbReference>